<dbReference type="Pfam" id="PF13919">
    <property type="entry name" value="ASXH"/>
    <property type="match status" value="1"/>
</dbReference>
<dbReference type="InterPro" id="IPR028020">
    <property type="entry name" value="ASX_DEUBAD_dom"/>
</dbReference>
<name>A0ABR3VG64_HUMIN</name>
<feature type="domain" description="ASX DEUBAD" evidence="2">
    <location>
        <begin position="34"/>
        <end position="162"/>
    </location>
</feature>
<evidence type="ECO:0000313" key="4">
    <source>
        <dbReference type="Proteomes" id="UP001583172"/>
    </source>
</evidence>
<proteinExistence type="predicted"/>
<feature type="region of interest" description="Disordered" evidence="1">
    <location>
        <begin position="1"/>
        <end position="49"/>
    </location>
</feature>
<feature type="compositionally biased region" description="Polar residues" evidence="1">
    <location>
        <begin position="1"/>
        <end position="12"/>
    </location>
</feature>
<organism evidence="3 4">
    <name type="scientific">Humicola insolens</name>
    <name type="common">Soft-rot fungus</name>
    <dbReference type="NCBI Taxonomy" id="85995"/>
    <lineage>
        <taxon>Eukaryota</taxon>
        <taxon>Fungi</taxon>
        <taxon>Dikarya</taxon>
        <taxon>Ascomycota</taxon>
        <taxon>Pezizomycotina</taxon>
        <taxon>Sordariomycetes</taxon>
        <taxon>Sordariomycetidae</taxon>
        <taxon>Sordariales</taxon>
        <taxon>Chaetomiaceae</taxon>
        <taxon>Mycothermus</taxon>
    </lineage>
</organism>
<dbReference type="Proteomes" id="UP001583172">
    <property type="component" value="Unassembled WGS sequence"/>
</dbReference>
<evidence type="ECO:0000256" key="1">
    <source>
        <dbReference type="SAM" id="MobiDB-lite"/>
    </source>
</evidence>
<evidence type="ECO:0000259" key="2">
    <source>
        <dbReference type="Pfam" id="PF13919"/>
    </source>
</evidence>
<reference evidence="3 4" key="1">
    <citation type="journal article" date="2024" name="Commun. Biol.">
        <title>Comparative genomic analysis of thermophilic fungi reveals convergent evolutionary adaptations and gene losses.</title>
        <authorList>
            <person name="Steindorff A.S."/>
            <person name="Aguilar-Pontes M.V."/>
            <person name="Robinson A.J."/>
            <person name="Andreopoulos B."/>
            <person name="LaButti K."/>
            <person name="Kuo A."/>
            <person name="Mondo S."/>
            <person name="Riley R."/>
            <person name="Otillar R."/>
            <person name="Haridas S."/>
            <person name="Lipzen A."/>
            <person name="Grimwood J."/>
            <person name="Schmutz J."/>
            <person name="Clum A."/>
            <person name="Reid I.D."/>
            <person name="Moisan M.C."/>
            <person name="Butler G."/>
            <person name="Nguyen T.T.M."/>
            <person name="Dewar K."/>
            <person name="Conant G."/>
            <person name="Drula E."/>
            <person name="Henrissat B."/>
            <person name="Hansel C."/>
            <person name="Singer S."/>
            <person name="Hutchinson M.I."/>
            <person name="de Vries R.P."/>
            <person name="Natvig D.O."/>
            <person name="Powell A.J."/>
            <person name="Tsang A."/>
            <person name="Grigoriev I.V."/>
        </authorList>
    </citation>
    <scope>NUCLEOTIDE SEQUENCE [LARGE SCALE GENOMIC DNA]</scope>
    <source>
        <strain evidence="3 4">CBS 620.91</strain>
    </source>
</reference>
<protein>
    <recommendedName>
        <fullName evidence="2">ASX DEUBAD domain-containing protein</fullName>
    </recommendedName>
</protein>
<evidence type="ECO:0000313" key="3">
    <source>
        <dbReference type="EMBL" id="KAL1840726.1"/>
    </source>
</evidence>
<dbReference type="EMBL" id="JAZGSY010000101">
    <property type="protein sequence ID" value="KAL1840726.1"/>
    <property type="molecule type" value="Genomic_DNA"/>
</dbReference>
<gene>
    <name evidence="3" type="ORF">VTJ49DRAFT_166</name>
</gene>
<sequence length="252" mass="27463">MKVTSDIAQPATQKRKADAGPGNPTKKTRPTPAPRKSAKDKKWEAPFVYTDEKSPLANADLRAILLHPAAWDILTSEEKQDILGKFPDETHILHAGTPDARPNTTSLRNDDNFRHDCARYCEGIQLGQHDEEWLAQAWTAHEKHKRGHYDGFLREQFEEEWNIKLPPSTPAEGTGKDESTSGPSGPVDHGALSPSTRPNAAVSLEQAPMDVDAKEDDGKETATINSGYAPNLDASNTTSLQPPAEGVSASPD</sequence>
<feature type="compositionally biased region" description="Basic and acidic residues" evidence="1">
    <location>
        <begin position="40"/>
        <end position="49"/>
    </location>
</feature>
<comment type="caution">
    <text evidence="3">The sequence shown here is derived from an EMBL/GenBank/DDBJ whole genome shotgun (WGS) entry which is preliminary data.</text>
</comment>
<keyword evidence="4" id="KW-1185">Reference proteome</keyword>
<feature type="compositionally biased region" description="Polar residues" evidence="1">
    <location>
        <begin position="222"/>
        <end position="241"/>
    </location>
</feature>
<feature type="region of interest" description="Disordered" evidence="1">
    <location>
        <begin position="165"/>
        <end position="252"/>
    </location>
</feature>
<accession>A0ABR3VG64</accession>